<dbReference type="EMBL" id="JAAOAQ010001021">
    <property type="protein sequence ID" value="KAF5531049.1"/>
    <property type="molecule type" value="Genomic_DNA"/>
</dbReference>
<protein>
    <submittedName>
        <fullName evidence="2">Uncharacterized protein</fullName>
    </submittedName>
</protein>
<gene>
    <name evidence="2" type="ORF">FPHYL_13981</name>
</gene>
<proteinExistence type="predicted"/>
<feature type="non-terminal residue" evidence="2">
    <location>
        <position position="1"/>
    </location>
</feature>
<accession>A0A8H5I691</accession>
<dbReference type="OrthoDB" id="5104086at2759"/>
<comment type="caution">
    <text evidence="2">The sequence shown here is derived from an EMBL/GenBank/DDBJ whole genome shotgun (WGS) entry which is preliminary data.</text>
</comment>
<evidence type="ECO:0000313" key="3">
    <source>
        <dbReference type="Proteomes" id="UP000582016"/>
    </source>
</evidence>
<dbReference type="AlphaFoldDB" id="A0A8H5I691"/>
<evidence type="ECO:0000256" key="1">
    <source>
        <dbReference type="SAM" id="MobiDB-lite"/>
    </source>
</evidence>
<keyword evidence="3" id="KW-1185">Reference proteome</keyword>
<name>A0A8H5I691_9HYPO</name>
<sequence length="214" mass="23139">LKGGTLKSDQPLANPKRRAFKASAVAVAQQVLGLFQHVHGNKGFGVPGLDDPANEPAVAPITKYNNPAPGDYQKAPKFQSKAGQSVEPEPTPTSAKVAWTAGQNKLVDDAARQASEACPDKVIARVLPWKREFANLQRVTDAEPAVTQIEGHSLASNVDLAMAHHLDAFRARQFENSHPVPLSLLAASRKLTSKLGRRLSQPGTRRRKTILRLP</sequence>
<feature type="region of interest" description="Disordered" evidence="1">
    <location>
        <begin position="65"/>
        <end position="93"/>
    </location>
</feature>
<evidence type="ECO:0000313" key="2">
    <source>
        <dbReference type="EMBL" id="KAF5531049.1"/>
    </source>
</evidence>
<dbReference type="Proteomes" id="UP000582016">
    <property type="component" value="Unassembled WGS sequence"/>
</dbReference>
<organism evidence="2 3">
    <name type="scientific">Fusarium phyllophilum</name>
    <dbReference type="NCBI Taxonomy" id="47803"/>
    <lineage>
        <taxon>Eukaryota</taxon>
        <taxon>Fungi</taxon>
        <taxon>Dikarya</taxon>
        <taxon>Ascomycota</taxon>
        <taxon>Pezizomycotina</taxon>
        <taxon>Sordariomycetes</taxon>
        <taxon>Hypocreomycetidae</taxon>
        <taxon>Hypocreales</taxon>
        <taxon>Nectriaceae</taxon>
        <taxon>Fusarium</taxon>
        <taxon>Fusarium fujikuroi species complex</taxon>
    </lineage>
</organism>
<reference evidence="2 3" key="1">
    <citation type="submission" date="2020-05" db="EMBL/GenBank/DDBJ databases">
        <title>Identification and distribution of gene clusters putatively required for synthesis of sphingolipid metabolism inhibitors in phylogenetically diverse species of the filamentous fungus Fusarium.</title>
        <authorList>
            <person name="Kim H.-S."/>
            <person name="Busman M."/>
            <person name="Brown D.W."/>
            <person name="Divon H."/>
            <person name="Uhlig S."/>
            <person name="Proctor R.H."/>
        </authorList>
    </citation>
    <scope>NUCLEOTIDE SEQUENCE [LARGE SCALE GENOMIC DNA]</scope>
    <source>
        <strain evidence="2 3">NRRL 13617</strain>
    </source>
</reference>